<dbReference type="PROSITE" id="PS51257">
    <property type="entry name" value="PROKAR_LIPOPROTEIN"/>
    <property type="match status" value="1"/>
</dbReference>
<dbReference type="PROSITE" id="PS50006">
    <property type="entry name" value="FHA_DOMAIN"/>
    <property type="match status" value="1"/>
</dbReference>
<dbReference type="SMART" id="SM00240">
    <property type="entry name" value="FHA"/>
    <property type="match status" value="1"/>
</dbReference>
<dbReference type="Proteomes" id="UP000095679">
    <property type="component" value="Unassembled WGS sequence"/>
</dbReference>
<evidence type="ECO:0000259" key="3">
    <source>
        <dbReference type="PROSITE" id="PS50006"/>
    </source>
</evidence>
<sequence>MEKRRGIKVLLFLLAFVGCFSLLPQQLWAKSKEMTISQADVYLPDISVYMETADGKACGKDEVKAKISDTGVSLTVKSSDIFSDTDRGIYYHVLLDISTSIRADQFDAMKKSILALKKKIRKKDRLSVITFGKEVKEAADGNSSYGELSKVLSKIKQEKGTHLYEGINTITEQVNAQKDKEIKKEVKAENSMRNIGIILTDWQEIKDAGGITSQEESLKSLQETGTPLYGFCLKTAKDTLQDDMGAFLRKTGGSFQIFNEGKKDTQLTDLNKERLKDNVLLIHSSSNKTYDEEKVLELEAGEETVKKEHLYLNRAQSDSKKPTITSVKQKGKDAKTIVVTFSEDVLSADNKNNYSILRGGKHTYTVSEATYTSDNEKYQAKLVLNDKLVKGKYTVETHNIVDNTNEENPLDTSWSGELDGEGAFKAFYTSLGKFWAIILAVIVFAVLLGIYLYIRKHRGIMVVQDKMVLGDKMEQKKHIKSDQSTTKNVILSVSGIAADEKEMAVQINGSIIIGRASFCDIYFDDLKMSGQHFALLVQNGGIFLSDLNSTNGTFVDGKPVEAGPEVTVPVANGSTIEAGSVTFVIRW</sequence>
<dbReference type="Gene3D" id="3.40.50.410">
    <property type="entry name" value="von Willebrand factor, type A domain"/>
    <property type="match status" value="1"/>
</dbReference>
<dbReference type="InterPro" id="IPR000253">
    <property type="entry name" value="FHA_dom"/>
</dbReference>
<dbReference type="Pfam" id="PF00092">
    <property type="entry name" value="VWA"/>
    <property type="match status" value="1"/>
</dbReference>
<dbReference type="PROSITE" id="PS50234">
    <property type="entry name" value="VWFA"/>
    <property type="match status" value="1"/>
</dbReference>
<evidence type="ECO:0000256" key="1">
    <source>
        <dbReference type="ARBA" id="ARBA00022729"/>
    </source>
</evidence>
<proteinExistence type="predicted"/>
<dbReference type="InterPro" id="IPR008984">
    <property type="entry name" value="SMAD_FHA_dom_sf"/>
</dbReference>
<dbReference type="SUPFAM" id="SSF53300">
    <property type="entry name" value="vWA-like"/>
    <property type="match status" value="1"/>
</dbReference>
<name>A0A174CVH5_9FIRM</name>
<dbReference type="RefSeq" id="WP_055298453.1">
    <property type="nucleotide sequence ID" value="NZ_BLYK01000001.1"/>
</dbReference>
<dbReference type="InterPro" id="IPR036465">
    <property type="entry name" value="vWFA_dom_sf"/>
</dbReference>
<dbReference type="InterPro" id="IPR002035">
    <property type="entry name" value="VWF_A"/>
</dbReference>
<dbReference type="PANTHER" id="PTHR23308">
    <property type="entry name" value="NUCLEAR INHIBITOR OF PROTEIN PHOSPHATASE-1"/>
    <property type="match status" value="1"/>
</dbReference>
<gene>
    <name evidence="5" type="ORF">ERS852450_01270</name>
</gene>
<feature type="transmembrane region" description="Helical" evidence="2">
    <location>
        <begin position="434"/>
        <end position="454"/>
    </location>
</feature>
<dbReference type="SUPFAM" id="SSF49879">
    <property type="entry name" value="SMAD/FHA domain"/>
    <property type="match status" value="1"/>
</dbReference>
<reference evidence="5 6" key="1">
    <citation type="submission" date="2015-09" db="EMBL/GenBank/DDBJ databases">
        <authorList>
            <consortium name="Pathogen Informatics"/>
        </authorList>
    </citation>
    <scope>NUCLEOTIDE SEQUENCE [LARGE SCALE GENOMIC DNA]</scope>
    <source>
        <strain evidence="5 6">2789STDY5834835</strain>
    </source>
</reference>
<dbReference type="AlphaFoldDB" id="A0A174CVH5"/>
<evidence type="ECO:0000313" key="6">
    <source>
        <dbReference type="Proteomes" id="UP000095679"/>
    </source>
</evidence>
<accession>A0A174CVH5</accession>
<feature type="domain" description="VWFA" evidence="4">
    <location>
        <begin position="90"/>
        <end position="279"/>
    </location>
</feature>
<evidence type="ECO:0000259" key="4">
    <source>
        <dbReference type="PROSITE" id="PS50234"/>
    </source>
</evidence>
<protein>
    <submittedName>
        <fullName evidence="5">Uncharacterized conserved protein, contains FHA domain</fullName>
    </submittedName>
</protein>
<dbReference type="SMART" id="SM00327">
    <property type="entry name" value="VWA"/>
    <property type="match status" value="1"/>
</dbReference>
<keyword evidence="2" id="KW-0472">Membrane</keyword>
<dbReference type="Gene3D" id="2.60.40.1220">
    <property type="match status" value="1"/>
</dbReference>
<feature type="domain" description="FHA" evidence="3">
    <location>
        <begin position="511"/>
        <end position="560"/>
    </location>
</feature>
<organism evidence="5 6">
    <name type="scientific">Anaerobutyricum hallii</name>
    <dbReference type="NCBI Taxonomy" id="39488"/>
    <lineage>
        <taxon>Bacteria</taxon>
        <taxon>Bacillati</taxon>
        <taxon>Bacillota</taxon>
        <taxon>Clostridia</taxon>
        <taxon>Lachnospirales</taxon>
        <taxon>Lachnospiraceae</taxon>
        <taxon>Anaerobutyricum</taxon>
    </lineage>
</organism>
<keyword evidence="2" id="KW-1133">Transmembrane helix</keyword>
<evidence type="ECO:0000313" key="5">
    <source>
        <dbReference type="EMBL" id="CUO15818.1"/>
    </source>
</evidence>
<dbReference type="InterPro" id="IPR014755">
    <property type="entry name" value="Cu-Rt/internalin_Ig-like"/>
</dbReference>
<dbReference type="Pfam" id="PF00498">
    <property type="entry name" value="FHA"/>
    <property type="match status" value="1"/>
</dbReference>
<dbReference type="Gene3D" id="2.60.200.20">
    <property type="match status" value="1"/>
</dbReference>
<dbReference type="CDD" id="cd00198">
    <property type="entry name" value="vWFA"/>
    <property type="match status" value="1"/>
</dbReference>
<evidence type="ECO:0000256" key="2">
    <source>
        <dbReference type="SAM" id="Phobius"/>
    </source>
</evidence>
<keyword evidence="1" id="KW-0732">Signal</keyword>
<keyword evidence="2" id="KW-0812">Transmembrane</keyword>
<dbReference type="InterPro" id="IPR050923">
    <property type="entry name" value="Cell_Proc_Reg/RNA_Proc"/>
</dbReference>
<dbReference type="EMBL" id="CYZL01000009">
    <property type="protein sequence ID" value="CUO15818.1"/>
    <property type="molecule type" value="Genomic_DNA"/>
</dbReference>
<dbReference type="CDD" id="cd00060">
    <property type="entry name" value="FHA"/>
    <property type="match status" value="1"/>
</dbReference>